<dbReference type="Pfam" id="PF07690">
    <property type="entry name" value="MFS_1"/>
    <property type="match status" value="1"/>
</dbReference>
<sequence length="451" mass="48417">MNDRNTALIVTGATISVALSALDVSITTIATPTIIKTLHGSLSQVSWVFLAYLGAALLALPWSGIFADRIPSHRVLSIGLLTFGVGSIGCAVAASMPIFLMFRVIQGVGGGCLMALPIIIVGKFFKPSERARWQGVLAAGYGIATLVGPPLGGFVTATAGWPFIFVLNIPFVFMALLMLNRIHLPFRPTTSEGQWVNILLFNAVIGLVLVAIYEWTIRYGLAEIILALGCALIFIRQARDGHSMLWPTGVTQNVVIVSLGVMVLMAAGIESGAIYAPIIFQHVFHVTPVVTGLLLIPMSLISILASLWSGKIMSKTGIYRRLLLWAEVNMGLGFGLVMVGLQFHTLTIVLLSTVVFGLGLGLQQPIIAVVVQAVTPKESLGAISSLLPLLWNVGAWVGLLLTTIEFRVFPESLSWTVVYGVALLMIVIAAWISLRLPPRRLQEFQGLGVSE</sequence>
<evidence type="ECO:0000256" key="5">
    <source>
        <dbReference type="ARBA" id="ARBA00023136"/>
    </source>
</evidence>
<feature type="transmembrane region" description="Helical" evidence="6">
    <location>
        <begin position="105"/>
        <end position="125"/>
    </location>
</feature>
<dbReference type="AlphaFoldDB" id="A0A2T2X2F1"/>
<protein>
    <submittedName>
        <fullName evidence="8">MFS transporter</fullName>
    </submittedName>
</protein>
<evidence type="ECO:0000313" key="8">
    <source>
        <dbReference type="EMBL" id="PSR28684.1"/>
    </source>
</evidence>
<organism evidence="8 9">
    <name type="scientific">Sulfobacillus benefaciens</name>
    <dbReference type="NCBI Taxonomy" id="453960"/>
    <lineage>
        <taxon>Bacteria</taxon>
        <taxon>Bacillati</taxon>
        <taxon>Bacillota</taxon>
        <taxon>Clostridia</taxon>
        <taxon>Eubacteriales</taxon>
        <taxon>Clostridiales Family XVII. Incertae Sedis</taxon>
        <taxon>Sulfobacillus</taxon>
    </lineage>
</organism>
<proteinExistence type="predicted"/>
<name>A0A2T2X2F1_9FIRM</name>
<evidence type="ECO:0000256" key="3">
    <source>
        <dbReference type="ARBA" id="ARBA00022692"/>
    </source>
</evidence>
<feature type="transmembrane region" description="Helical" evidence="6">
    <location>
        <begin position="219"/>
        <end position="238"/>
    </location>
</feature>
<evidence type="ECO:0000256" key="4">
    <source>
        <dbReference type="ARBA" id="ARBA00022989"/>
    </source>
</evidence>
<evidence type="ECO:0000256" key="1">
    <source>
        <dbReference type="ARBA" id="ARBA00004651"/>
    </source>
</evidence>
<comment type="subcellular location">
    <subcellularLocation>
        <location evidence="1">Cell membrane</location>
        <topology evidence="1">Multi-pass membrane protein</topology>
    </subcellularLocation>
</comment>
<dbReference type="SUPFAM" id="SSF103473">
    <property type="entry name" value="MFS general substrate transporter"/>
    <property type="match status" value="1"/>
</dbReference>
<evidence type="ECO:0000313" key="9">
    <source>
        <dbReference type="Proteomes" id="UP000242699"/>
    </source>
</evidence>
<evidence type="ECO:0000256" key="6">
    <source>
        <dbReference type="SAM" id="Phobius"/>
    </source>
</evidence>
<evidence type="ECO:0000256" key="2">
    <source>
        <dbReference type="ARBA" id="ARBA00022448"/>
    </source>
</evidence>
<keyword evidence="5 6" id="KW-0472">Membrane</keyword>
<feature type="transmembrane region" description="Helical" evidence="6">
    <location>
        <begin position="349"/>
        <end position="374"/>
    </location>
</feature>
<dbReference type="InterPro" id="IPR011701">
    <property type="entry name" value="MFS"/>
</dbReference>
<feature type="transmembrane region" description="Helical" evidence="6">
    <location>
        <begin position="250"/>
        <end position="269"/>
    </location>
</feature>
<feature type="transmembrane region" description="Helical" evidence="6">
    <location>
        <begin position="137"/>
        <end position="157"/>
    </location>
</feature>
<dbReference type="PANTHER" id="PTHR23501">
    <property type="entry name" value="MAJOR FACILITATOR SUPERFAMILY"/>
    <property type="match status" value="1"/>
</dbReference>
<feature type="transmembrane region" description="Helical" evidence="6">
    <location>
        <begin position="7"/>
        <end position="35"/>
    </location>
</feature>
<evidence type="ECO:0000259" key="7">
    <source>
        <dbReference type="PROSITE" id="PS50850"/>
    </source>
</evidence>
<comment type="caution">
    <text evidence="8">The sequence shown here is derived from an EMBL/GenBank/DDBJ whole genome shotgun (WGS) entry which is preliminary data.</text>
</comment>
<dbReference type="Gene3D" id="1.20.1250.20">
    <property type="entry name" value="MFS general substrate transporter like domains"/>
    <property type="match status" value="1"/>
</dbReference>
<accession>A0A2T2X2F1</accession>
<dbReference type="GO" id="GO:0005886">
    <property type="term" value="C:plasma membrane"/>
    <property type="evidence" value="ECO:0007669"/>
    <property type="project" value="UniProtKB-SubCell"/>
</dbReference>
<feature type="transmembrane region" description="Helical" evidence="6">
    <location>
        <begin position="47"/>
        <end position="66"/>
    </location>
</feature>
<keyword evidence="4 6" id="KW-1133">Transmembrane helix</keyword>
<reference evidence="8 9" key="1">
    <citation type="journal article" date="2014" name="BMC Genomics">
        <title>Comparison of environmental and isolate Sulfobacillus genomes reveals diverse carbon, sulfur, nitrogen, and hydrogen metabolisms.</title>
        <authorList>
            <person name="Justice N.B."/>
            <person name="Norman A."/>
            <person name="Brown C.T."/>
            <person name="Singh A."/>
            <person name="Thomas B.C."/>
            <person name="Banfield J.F."/>
        </authorList>
    </citation>
    <scope>NUCLEOTIDE SEQUENCE [LARGE SCALE GENOMIC DNA]</scope>
    <source>
        <strain evidence="8">AMDSBA1</strain>
    </source>
</reference>
<feature type="transmembrane region" description="Helical" evidence="6">
    <location>
        <begin position="195"/>
        <end position="213"/>
    </location>
</feature>
<keyword evidence="3 6" id="KW-0812">Transmembrane</keyword>
<dbReference type="InterPro" id="IPR020846">
    <property type="entry name" value="MFS_dom"/>
</dbReference>
<dbReference type="Gene3D" id="1.20.1720.10">
    <property type="entry name" value="Multidrug resistance protein D"/>
    <property type="match status" value="1"/>
</dbReference>
<feature type="transmembrane region" description="Helical" evidence="6">
    <location>
        <begin position="386"/>
        <end position="404"/>
    </location>
</feature>
<feature type="transmembrane region" description="Helical" evidence="6">
    <location>
        <begin position="322"/>
        <end position="343"/>
    </location>
</feature>
<dbReference type="PANTHER" id="PTHR23501:SF191">
    <property type="entry name" value="VACUOLAR BASIC AMINO ACID TRANSPORTER 4"/>
    <property type="match status" value="1"/>
</dbReference>
<gene>
    <name evidence="8" type="ORF">C7B43_09735</name>
</gene>
<feature type="transmembrane region" description="Helical" evidence="6">
    <location>
        <begin position="163"/>
        <end position="183"/>
    </location>
</feature>
<dbReference type="PROSITE" id="PS50850">
    <property type="entry name" value="MFS"/>
    <property type="match status" value="1"/>
</dbReference>
<keyword evidence="2" id="KW-0813">Transport</keyword>
<feature type="transmembrane region" description="Helical" evidence="6">
    <location>
        <begin position="416"/>
        <end position="434"/>
    </location>
</feature>
<dbReference type="Proteomes" id="UP000242699">
    <property type="component" value="Unassembled WGS sequence"/>
</dbReference>
<dbReference type="GO" id="GO:0022857">
    <property type="term" value="F:transmembrane transporter activity"/>
    <property type="evidence" value="ECO:0007669"/>
    <property type="project" value="InterPro"/>
</dbReference>
<dbReference type="EMBL" id="PXYT01000019">
    <property type="protein sequence ID" value="PSR28684.1"/>
    <property type="molecule type" value="Genomic_DNA"/>
</dbReference>
<feature type="domain" description="Major facilitator superfamily (MFS) profile" evidence="7">
    <location>
        <begin position="9"/>
        <end position="441"/>
    </location>
</feature>
<feature type="transmembrane region" description="Helical" evidence="6">
    <location>
        <begin position="78"/>
        <end position="99"/>
    </location>
</feature>
<dbReference type="InterPro" id="IPR036259">
    <property type="entry name" value="MFS_trans_sf"/>
</dbReference>
<feature type="transmembrane region" description="Helical" evidence="6">
    <location>
        <begin position="289"/>
        <end position="310"/>
    </location>
</feature>